<dbReference type="RefSeq" id="XP_004335494.1">
    <property type="nucleotide sequence ID" value="XM_004335446.1"/>
</dbReference>
<dbReference type="InterPro" id="IPR000679">
    <property type="entry name" value="Znf_GATA"/>
</dbReference>
<dbReference type="PROSITE" id="PS50114">
    <property type="entry name" value="GATA_ZN_FINGER_2"/>
    <property type="match status" value="1"/>
</dbReference>
<evidence type="ECO:0000313" key="9">
    <source>
        <dbReference type="EMBL" id="ELR13481.1"/>
    </source>
</evidence>
<accession>L8GMN6</accession>
<sequence length="238" mass="25698">MSSSSTTSTSVQNTLGLNLSILELLINSSGKMPQLVLLPFGHSGGATAAVGVDLAALASSDHHRAPGLIINNQLAHGTTPTHKRAKRTTGRVCGQCGTSSTVQWRKGPDGATSLCNACGQRYHRRKAAEERQKTGRQQDLHKLRMADLVQHHHHHHHFQLPAASSPSGNQQRVRLPHHEHSFTIDTSSLSLRQVKYEPMLSPVSCSSPRSPASDCSSPASEVVEQSASKRSDIYSLLN</sequence>
<dbReference type="Proteomes" id="UP000011083">
    <property type="component" value="Unassembled WGS sequence"/>
</dbReference>
<dbReference type="Pfam" id="PF00320">
    <property type="entry name" value="GATA"/>
    <property type="match status" value="1"/>
</dbReference>
<dbReference type="AlphaFoldDB" id="L8GMN6"/>
<evidence type="ECO:0000259" key="8">
    <source>
        <dbReference type="PROSITE" id="PS50114"/>
    </source>
</evidence>
<keyword evidence="1" id="KW-0479">Metal-binding</keyword>
<dbReference type="GO" id="GO:0008270">
    <property type="term" value="F:zinc ion binding"/>
    <property type="evidence" value="ECO:0007669"/>
    <property type="project" value="UniProtKB-KW"/>
</dbReference>
<dbReference type="KEGG" id="acan:ACA1_246140"/>
<protein>
    <submittedName>
        <fullName evidence="9">GATA zinc finger domain containing protein</fullName>
    </submittedName>
</protein>
<dbReference type="Gene3D" id="3.30.50.10">
    <property type="entry name" value="Erythroid Transcription Factor GATA-1, subunit A"/>
    <property type="match status" value="1"/>
</dbReference>
<keyword evidence="10" id="KW-1185">Reference proteome</keyword>
<dbReference type="SMART" id="SM00401">
    <property type="entry name" value="ZnF_GATA"/>
    <property type="match status" value="1"/>
</dbReference>
<dbReference type="SUPFAM" id="SSF57716">
    <property type="entry name" value="Glucocorticoid receptor-like (DNA-binding domain)"/>
    <property type="match status" value="1"/>
</dbReference>
<gene>
    <name evidence="9" type="ORF">ACA1_246140</name>
</gene>
<evidence type="ECO:0000313" key="10">
    <source>
        <dbReference type="Proteomes" id="UP000011083"/>
    </source>
</evidence>
<evidence type="ECO:0000256" key="2">
    <source>
        <dbReference type="ARBA" id="ARBA00022771"/>
    </source>
</evidence>
<keyword evidence="2 6" id="KW-0863">Zinc-finger</keyword>
<name>L8GMN6_ACACF</name>
<dbReference type="InterPro" id="IPR013088">
    <property type="entry name" value="Znf_NHR/GATA"/>
</dbReference>
<feature type="compositionally biased region" description="Polar residues" evidence="7">
    <location>
        <begin position="162"/>
        <end position="172"/>
    </location>
</feature>
<evidence type="ECO:0000256" key="4">
    <source>
        <dbReference type="ARBA" id="ARBA00023015"/>
    </source>
</evidence>
<evidence type="ECO:0000256" key="7">
    <source>
        <dbReference type="SAM" id="MobiDB-lite"/>
    </source>
</evidence>
<dbReference type="PROSITE" id="PS00344">
    <property type="entry name" value="GATA_ZN_FINGER_1"/>
    <property type="match status" value="1"/>
</dbReference>
<feature type="domain" description="GATA-type" evidence="8">
    <location>
        <begin position="87"/>
        <end position="119"/>
    </location>
</feature>
<evidence type="ECO:0000256" key="6">
    <source>
        <dbReference type="PROSITE-ProRule" id="PRU00094"/>
    </source>
</evidence>
<feature type="compositionally biased region" description="Low complexity" evidence="7">
    <location>
        <begin position="201"/>
        <end position="220"/>
    </location>
</feature>
<dbReference type="STRING" id="1257118.L8GMN6"/>
<evidence type="ECO:0000256" key="1">
    <source>
        <dbReference type="ARBA" id="ARBA00022723"/>
    </source>
</evidence>
<feature type="region of interest" description="Disordered" evidence="7">
    <location>
        <begin position="201"/>
        <end position="238"/>
    </location>
</feature>
<evidence type="ECO:0000256" key="3">
    <source>
        <dbReference type="ARBA" id="ARBA00022833"/>
    </source>
</evidence>
<keyword evidence="4" id="KW-0805">Transcription regulation</keyword>
<reference evidence="9 10" key="1">
    <citation type="journal article" date="2013" name="Genome Biol.">
        <title>Genome of Acanthamoeba castellanii highlights extensive lateral gene transfer and early evolution of tyrosine kinase signaling.</title>
        <authorList>
            <person name="Clarke M."/>
            <person name="Lohan A.J."/>
            <person name="Liu B."/>
            <person name="Lagkouvardos I."/>
            <person name="Roy S."/>
            <person name="Zafar N."/>
            <person name="Bertelli C."/>
            <person name="Schilde C."/>
            <person name="Kianianmomeni A."/>
            <person name="Burglin T.R."/>
            <person name="Frech C."/>
            <person name="Turcotte B."/>
            <person name="Kopec K.O."/>
            <person name="Synnott J.M."/>
            <person name="Choo C."/>
            <person name="Paponov I."/>
            <person name="Finkler A."/>
            <person name="Soon Heng Tan C."/>
            <person name="Hutchins A.P."/>
            <person name="Weinmeier T."/>
            <person name="Rattei T."/>
            <person name="Chu J.S."/>
            <person name="Gimenez G."/>
            <person name="Irimia M."/>
            <person name="Rigden D.J."/>
            <person name="Fitzpatrick D.A."/>
            <person name="Lorenzo-Morales J."/>
            <person name="Bateman A."/>
            <person name="Chiu C.H."/>
            <person name="Tang P."/>
            <person name="Hegemann P."/>
            <person name="Fromm H."/>
            <person name="Raoult D."/>
            <person name="Greub G."/>
            <person name="Miranda-Saavedra D."/>
            <person name="Chen N."/>
            <person name="Nash P."/>
            <person name="Ginger M.L."/>
            <person name="Horn M."/>
            <person name="Schaap P."/>
            <person name="Caler L."/>
            <person name="Loftus B."/>
        </authorList>
    </citation>
    <scope>NUCLEOTIDE SEQUENCE [LARGE SCALE GENOMIC DNA]</scope>
    <source>
        <strain evidence="9 10">Neff</strain>
    </source>
</reference>
<dbReference type="CDD" id="cd00202">
    <property type="entry name" value="ZnF_GATA"/>
    <property type="match status" value="1"/>
</dbReference>
<proteinExistence type="predicted"/>
<dbReference type="EMBL" id="KB008093">
    <property type="protein sequence ID" value="ELR13481.1"/>
    <property type="molecule type" value="Genomic_DNA"/>
</dbReference>
<dbReference type="GO" id="GO:0043565">
    <property type="term" value="F:sequence-specific DNA binding"/>
    <property type="evidence" value="ECO:0007669"/>
    <property type="project" value="InterPro"/>
</dbReference>
<keyword evidence="3" id="KW-0862">Zinc</keyword>
<organism evidence="9 10">
    <name type="scientific">Acanthamoeba castellanii (strain ATCC 30010 / Neff)</name>
    <dbReference type="NCBI Taxonomy" id="1257118"/>
    <lineage>
        <taxon>Eukaryota</taxon>
        <taxon>Amoebozoa</taxon>
        <taxon>Discosea</taxon>
        <taxon>Longamoebia</taxon>
        <taxon>Centramoebida</taxon>
        <taxon>Acanthamoebidae</taxon>
        <taxon>Acanthamoeba</taxon>
    </lineage>
</organism>
<dbReference type="OrthoDB" id="2162994at2759"/>
<dbReference type="GO" id="GO:0006355">
    <property type="term" value="P:regulation of DNA-templated transcription"/>
    <property type="evidence" value="ECO:0007669"/>
    <property type="project" value="InterPro"/>
</dbReference>
<feature type="region of interest" description="Disordered" evidence="7">
    <location>
        <begin position="151"/>
        <end position="172"/>
    </location>
</feature>
<keyword evidence="5" id="KW-0804">Transcription</keyword>
<dbReference type="VEuPathDB" id="AmoebaDB:ACA1_246140"/>
<evidence type="ECO:0000256" key="5">
    <source>
        <dbReference type="ARBA" id="ARBA00023163"/>
    </source>
</evidence>
<dbReference type="PANTHER" id="PTHR47172">
    <property type="entry name" value="OS01G0976800 PROTEIN"/>
    <property type="match status" value="1"/>
</dbReference>
<dbReference type="GeneID" id="14913830"/>
<dbReference type="PANTHER" id="PTHR47172:SF24">
    <property type="entry name" value="GATA ZINC FINGER DOMAIN-CONTAINING PROTEIN 14-RELATED"/>
    <property type="match status" value="1"/>
</dbReference>